<proteinExistence type="predicted"/>
<protein>
    <submittedName>
        <fullName evidence="2">Uncharacterized protein</fullName>
    </submittedName>
</protein>
<accession>M1WFB9</accession>
<dbReference type="VEuPathDB" id="FungiDB:CPUR_04663"/>
<evidence type="ECO:0000313" key="2">
    <source>
        <dbReference type="EMBL" id="CCE30814.1"/>
    </source>
</evidence>
<reference evidence="2 3" key="1">
    <citation type="journal article" date="2013" name="PLoS Genet.">
        <title>Plant-symbiotic fungi as chemical engineers: Multi-genome analysis of the Clavicipitaceae reveals dynamics of alkaloid loci.</title>
        <authorList>
            <person name="Schardl C.L."/>
            <person name="Young C.A."/>
            <person name="Hesse U."/>
            <person name="Amyotte S.G."/>
            <person name="Andreeva K."/>
            <person name="Calie P.J."/>
            <person name="Fleetwood D.J."/>
            <person name="Haws D.C."/>
            <person name="Moore N."/>
            <person name="Oeser B."/>
            <person name="Panaccione D.G."/>
            <person name="Schweri K.K."/>
            <person name="Voisey C.R."/>
            <person name="Farman M.L."/>
            <person name="Jaromczyk J.W."/>
            <person name="Roe B.A."/>
            <person name="O'Sullivan D.M."/>
            <person name="Scott B."/>
            <person name="Tudzynski P."/>
            <person name="An Z."/>
            <person name="Arnaoudova E.G."/>
            <person name="Bullock C.T."/>
            <person name="Charlton N.D."/>
            <person name="Chen L."/>
            <person name="Cox M."/>
            <person name="Dinkins R.D."/>
            <person name="Florea S."/>
            <person name="Glenn A.E."/>
            <person name="Gordon A."/>
            <person name="Gueldener U."/>
            <person name="Harris D.R."/>
            <person name="Hollin W."/>
            <person name="Jaromczyk J."/>
            <person name="Johnson R.D."/>
            <person name="Khan A.K."/>
            <person name="Leistner E."/>
            <person name="Leuchtmann A."/>
            <person name="Li C."/>
            <person name="Liu J."/>
            <person name="Liu J."/>
            <person name="Liu M."/>
            <person name="Mace W."/>
            <person name="Machado C."/>
            <person name="Nagabhyru P."/>
            <person name="Pan J."/>
            <person name="Schmid J."/>
            <person name="Sugawara K."/>
            <person name="Steiner U."/>
            <person name="Takach J.E."/>
            <person name="Tanaka E."/>
            <person name="Webb J.S."/>
            <person name="Wilson E.V."/>
            <person name="Wiseman J.L."/>
            <person name="Yoshida R."/>
            <person name="Zeng Z."/>
        </authorList>
    </citation>
    <scope>NUCLEOTIDE SEQUENCE [LARGE SCALE GENOMIC DNA]</scope>
    <source>
        <strain evidence="2 3">20.1</strain>
    </source>
</reference>
<evidence type="ECO:0000313" key="3">
    <source>
        <dbReference type="Proteomes" id="UP000016801"/>
    </source>
</evidence>
<dbReference type="EMBL" id="CAGA01000025">
    <property type="protein sequence ID" value="CCE30814.1"/>
    <property type="molecule type" value="Genomic_DNA"/>
</dbReference>
<gene>
    <name evidence="2" type="ORF">CPUR_04663</name>
</gene>
<dbReference type="OrthoDB" id="4367324at2759"/>
<feature type="region of interest" description="Disordered" evidence="1">
    <location>
        <begin position="216"/>
        <end position="242"/>
    </location>
</feature>
<dbReference type="HOGENOM" id="CLU_036015_0_0_1"/>
<dbReference type="AlphaFoldDB" id="M1WFB9"/>
<dbReference type="Proteomes" id="UP000016801">
    <property type="component" value="Unassembled WGS sequence"/>
</dbReference>
<dbReference type="STRING" id="1111077.M1WFB9"/>
<comment type="caution">
    <text evidence="2">The sequence shown here is derived from an EMBL/GenBank/DDBJ whole genome shotgun (WGS) entry which is preliminary data.</text>
</comment>
<dbReference type="PhylomeDB" id="M1WFB9"/>
<organism evidence="2 3">
    <name type="scientific">Claviceps purpurea (strain 20.1)</name>
    <name type="common">Ergot fungus</name>
    <name type="synonym">Sphacelia segetum</name>
    <dbReference type="NCBI Taxonomy" id="1111077"/>
    <lineage>
        <taxon>Eukaryota</taxon>
        <taxon>Fungi</taxon>
        <taxon>Dikarya</taxon>
        <taxon>Ascomycota</taxon>
        <taxon>Pezizomycotina</taxon>
        <taxon>Sordariomycetes</taxon>
        <taxon>Hypocreomycetidae</taxon>
        <taxon>Hypocreales</taxon>
        <taxon>Clavicipitaceae</taxon>
        <taxon>Claviceps</taxon>
    </lineage>
</organism>
<feature type="compositionally biased region" description="Low complexity" evidence="1">
    <location>
        <begin position="223"/>
        <end position="237"/>
    </location>
</feature>
<keyword evidence="3" id="KW-1185">Reference proteome</keyword>
<evidence type="ECO:0000256" key="1">
    <source>
        <dbReference type="SAM" id="MobiDB-lite"/>
    </source>
</evidence>
<sequence length="330" mass="37295">MQLDSSAVPFGLNTFSHAWDRLDEWKVWKDFTFQNLMAMYSEVLNARWERPQPASRLSRVECQIRDERSMDHYLAKFIWPSVNGALDQASRILDWGSDTMLLGTGTWARGDEDYVPDWALVSMPALVTGGTLASYLPGDTKLSAKWQPFMSSTGEARDKEQWTLPLSQIGAYAKEANCRYGFIVTDKTLVVLRFAKERIGEGLAAGRPIRTVALQSHRRTPSEETVVSSHTVTTSSSFGAQSFDEEDPAHNINLEFCPPEYATIPMSASGKGQLTYKFAMFCLCLMAYGGRRELGYDYPPLNSWRREGQWYINNTSNLRARMPPKKAVLD</sequence>
<dbReference type="eggNOG" id="ENOG502SUYN">
    <property type="taxonomic scope" value="Eukaryota"/>
</dbReference>
<name>M1WFB9_CLAP2</name>